<dbReference type="InterPro" id="IPR015421">
    <property type="entry name" value="PyrdxlP-dep_Trfase_major"/>
</dbReference>
<dbReference type="InterPro" id="IPR010977">
    <property type="entry name" value="Aromatic_deC"/>
</dbReference>
<keyword evidence="8" id="KW-0032">Aminotransferase</keyword>
<evidence type="ECO:0000313" key="9">
    <source>
        <dbReference type="Proteomes" id="UP000281985"/>
    </source>
</evidence>
<feature type="modified residue" description="N6-(pyridoxal phosphate)lysine" evidence="6">
    <location>
        <position position="298"/>
    </location>
</feature>
<dbReference type="EMBL" id="REFV01000002">
    <property type="protein sequence ID" value="RMB63388.1"/>
    <property type="molecule type" value="Genomic_DNA"/>
</dbReference>
<dbReference type="InterPro" id="IPR002129">
    <property type="entry name" value="PyrdxlP-dep_de-COase"/>
</dbReference>
<dbReference type="PANTHER" id="PTHR45677:SF8">
    <property type="entry name" value="CYSTEINE SULFINIC ACID DECARBOXYLASE"/>
    <property type="match status" value="1"/>
</dbReference>
<dbReference type="GO" id="GO:0006520">
    <property type="term" value="P:amino acid metabolic process"/>
    <property type="evidence" value="ECO:0007669"/>
    <property type="project" value="InterPro"/>
</dbReference>
<evidence type="ECO:0000256" key="5">
    <source>
        <dbReference type="ARBA" id="ARBA00023239"/>
    </source>
</evidence>
<evidence type="ECO:0000256" key="3">
    <source>
        <dbReference type="ARBA" id="ARBA00022793"/>
    </source>
</evidence>
<dbReference type="PANTHER" id="PTHR45677">
    <property type="entry name" value="GLUTAMATE DECARBOXYLASE-RELATED"/>
    <property type="match status" value="1"/>
</dbReference>
<dbReference type="Pfam" id="PF00282">
    <property type="entry name" value="Pyridoxal_deC"/>
    <property type="match status" value="1"/>
</dbReference>
<dbReference type="PRINTS" id="PR00800">
    <property type="entry name" value="YHDCRBOXLASE"/>
</dbReference>
<organism evidence="8 9">
    <name type="scientific">Dokdonia sinensis</name>
    <dbReference type="NCBI Taxonomy" id="2479847"/>
    <lineage>
        <taxon>Bacteria</taxon>
        <taxon>Pseudomonadati</taxon>
        <taxon>Bacteroidota</taxon>
        <taxon>Flavobacteriia</taxon>
        <taxon>Flavobacteriales</taxon>
        <taxon>Flavobacteriaceae</taxon>
        <taxon>Dokdonia</taxon>
    </lineage>
</organism>
<evidence type="ECO:0000256" key="2">
    <source>
        <dbReference type="ARBA" id="ARBA00009533"/>
    </source>
</evidence>
<dbReference type="Gene3D" id="3.90.1150.170">
    <property type="match status" value="1"/>
</dbReference>
<dbReference type="Proteomes" id="UP000281985">
    <property type="component" value="Unassembled WGS sequence"/>
</dbReference>
<dbReference type="Gene3D" id="3.40.640.10">
    <property type="entry name" value="Type I PLP-dependent aspartate aminotransferase-like (Major domain)"/>
    <property type="match status" value="1"/>
</dbReference>
<protein>
    <submittedName>
        <fullName evidence="8">Aminotransferase class I/II-fold pyridoxal phosphate-dependent enzyme</fullName>
    </submittedName>
</protein>
<name>A0A3M0GGH7_9FLAO</name>
<comment type="cofactor">
    <cofactor evidence="1 6 7">
        <name>pyridoxal 5'-phosphate</name>
        <dbReference type="ChEBI" id="CHEBI:597326"/>
    </cofactor>
</comment>
<dbReference type="GO" id="GO:0008483">
    <property type="term" value="F:transaminase activity"/>
    <property type="evidence" value="ECO:0007669"/>
    <property type="project" value="UniProtKB-KW"/>
</dbReference>
<dbReference type="GO" id="GO:0016831">
    <property type="term" value="F:carboxy-lyase activity"/>
    <property type="evidence" value="ECO:0007669"/>
    <property type="project" value="UniProtKB-KW"/>
</dbReference>
<keyword evidence="5 7" id="KW-0456">Lyase</keyword>
<dbReference type="GO" id="GO:0030170">
    <property type="term" value="F:pyridoxal phosphate binding"/>
    <property type="evidence" value="ECO:0007669"/>
    <property type="project" value="InterPro"/>
</dbReference>
<keyword evidence="4 6" id="KW-0663">Pyridoxal phosphate</keyword>
<evidence type="ECO:0000313" key="8">
    <source>
        <dbReference type="EMBL" id="RMB63388.1"/>
    </source>
</evidence>
<evidence type="ECO:0000256" key="6">
    <source>
        <dbReference type="PIRSR" id="PIRSR602129-50"/>
    </source>
</evidence>
<proteinExistence type="inferred from homology"/>
<keyword evidence="9" id="KW-1185">Reference proteome</keyword>
<keyword evidence="8" id="KW-0808">Transferase</keyword>
<comment type="similarity">
    <text evidence="2 7">Belongs to the group II decarboxylase family.</text>
</comment>
<dbReference type="RefSeq" id="WP_121916191.1">
    <property type="nucleotide sequence ID" value="NZ_REFV01000002.1"/>
</dbReference>
<evidence type="ECO:0000256" key="7">
    <source>
        <dbReference type="RuleBase" id="RU000382"/>
    </source>
</evidence>
<reference evidence="8 9" key="1">
    <citation type="submission" date="2018-10" db="EMBL/GenBank/DDBJ databases">
        <title>Dokdonia luteus sp. nov., isolated from sea water.</title>
        <authorList>
            <person name="Zhou L.Y."/>
            <person name="Du Z.J."/>
        </authorList>
    </citation>
    <scope>NUCLEOTIDE SEQUENCE [LARGE SCALE GENOMIC DNA]</scope>
    <source>
        <strain evidence="8 9">SH27</strain>
    </source>
</reference>
<keyword evidence="3" id="KW-0210">Decarboxylase</keyword>
<dbReference type="GO" id="GO:0019752">
    <property type="term" value="P:carboxylic acid metabolic process"/>
    <property type="evidence" value="ECO:0007669"/>
    <property type="project" value="InterPro"/>
</dbReference>
<dbReference type="SUPFAM" id="SSF53383">
    <property type="entry name" value="PLP-dependent transferases"/>
    <property type="match status" value="1"/>
</dbReference>
<dbReference type="AlphaFoldDB" id="A0A3M0GGH7"/>
<dbReference type="OrthoDB" id="9803665at2"/>
<comment type="caution">
    <text evidence="8">The sequence shown here is derived from an EMBL/GenBank/DDBJ whole genome shotgun (WGS) entry which is preliminary data.</text>
</comment>
<dbReference type="GO" id="GO:0005737">
    <property type="term" value="C:cytoplasm"/>
    <property type="evidence" value="ECO:0007669"/>
    <property type="project" value="TreeGrafter"/>
</dbReference>
<dbReference type="InterPro" id="IPR015424">
    <property type="entry name" value="PyrdxlP-dep_Trfase"/>
</dbReference>
<evidence type="ECO:0000256" key="1">
    <source>
        <dbReference type="ARBA" id="ARBA00001933"/>
    </source>
</evidence>
<accession>A0A3M0GGH7</accession>
<sequence length="472" mass="52568">MGTPLLRKAYDFETFRKEGIDLIEQISEHLEKTISGTSSQVISWTKPEEEYVFWKNYNKQAHSSEDFFRTVIARSIHTHHPKYIGHQVAPTVPVSALATLLSAQLNNGMAVYEMGAASTALERIVIEQFTAAFGFENGDGFLTSGGTLANLTGLLAARRAKSSTDVWNEGHGQKLAILVSEEAHYCVDRSARIMGLGEAGIIKVPANEKFEMRLDVLEASYRSAVENGFEVIAIVGSAPSTSTGVYDDLEGISAFAKAHNLWFHIDAAHGGAAIFSSKYKHLLKGAENADSIIIDGHKMMGTSAITTAVIFKESVASYATFEQKAQYLWEKNDDPDWFNLAKRTFECTKSMMSIRFYAIINAYGLKFFDDFVTTLYDAGRSFGKLIDQQKDFELALQPISNIVCFRYSKGKQENINEINQKIRNTLLEDGEYYIVATTLQGKYFLRTTFMHPFTSEKEMVGLLDKIRGVAGS</sequence>
<evidence type="ECO:0000256" key="4">
    <source>
        <dbReference type="ARBA" id="ARBA00022898"/>
    </source>
</evidence>
<gene>
    <name evidence="8" type="ORF">EAX61_03070</name>
</gene>